<evidence type="ECO:0000313" key="3">
    <source>
        <dbReference type="Proteomes" id="UP000316313"/>
    </source>
</evidence>
<dbReference type="KEGG" id="ssam:E3D00_00110"/>
<evidence type="ECO:0000313" key="2">
    <source>
        <dbReference type="EMBL" id="QDH17921.1"/>
    </source>
</evidence>
<keyword evidence="3" id="KW-1185">Reference proteome</keyword>
<reference evidence="2 3" key="1">
    <citation type="submission" date="2019-03" db="EMBL/GenBank/DDBJ databases">
        <title>The complete genome sequence of Swingsia samuiensis NBRC107927(T).</title>
        <authorList>
            <person name="Chua K.-O."/>
            <person name="Chan K.-G."/>
            <person name="See-Too W.-S."/>
        </authorList>
    </citation>
    <scope>NUCLEOTIDE SEQUENCE [LARGE SCALE GENOMIC DNA]</scope>
    <source>
        <strain evidence="2 3">AH83</strain>
    </source>
</reference>
<dbReference type="PANTHER" id="PTHR34183">
    <property type="entry name" value="ENDOLYTIC PEPTIDOGLYCAN TRANSGLYCOSYLASE RLPA"/>
    <property type="match status" value="1"/>
</dbReference>
<gene>
    <name evidence="2" type="ORF">E3D00_00110</name>
</gene>
<organism evidence="2 3">
    <name type="scientific">Swingsia samuiensis</name>
    <dbReference type="NCBI Taxonomy" id="1293412"/>
    <lineage>
        <taxon>Bacteria</taxon>
        <taxon>Pseudomonadati</taxon>
        <taxon>Pseudomonadota</taxon>
        <taxon>Alphaproteobacteria</taxon>
        <taxon>Acetobacterales</taxon>
        <taxon>Acetobacteraceae</taxon>
        <taxon>Swingsia</taxon>
    </lineage>
</organism>
<dbReference type="PANTHER" id="PTHR34183:SF1">
    <property type="entry name" value="ENDOLYTIC PEPTIDOGLYCAN TRANSGLYCOSYLASE RLPA"/>
    <property type="match status" value="1"/>
</dbReference>
<dbReference type="EMBL" id="CP038141">
    <property type="protein sequence ID" value="QDH17921.1"/>
    <property type="molecule type" value="Genomic_DNA"/>
</dbReference>
<dbReference type="Gene3D" id="2.40.40.10">
    <property type="entry name" value="RlpA-like domain"/>
    <property type="match status" value="1"/>
</dbReference>
<dbReference type="Proteomes" id="UP000316313">
    <property type="component" value="Chromosome"/>
</dbReference>
<dbReference type="InterPro" id="IPR009009">
    <property type="entry name" value="RlpA-like_DPBB"/>
</dbReference>
<dbReference type="GO" id="GO:0009279">
    <property type="term" value="C:cell outer membrane"/>
    <property type="evidence" value="ECO:0007669"/>
    <property type="project" value="TreeGrafter"/>
</dbReference>
<dbReference type="AlphaFoldDB" id="A0A4Y6UNG6"/>
<feature type="domain" description="RlpA-like protein double-psi beta-barrel" evidence="1">
    <location>
        <begin position="66"/>
        <end position="128"/>
    </location>
</feature>
<proteinExistence type="predicted"/>
<name>A0A4Y6UNG6_9PROT</name>
<dbReference type="CDD" id="cd22268">
    <property type="entry name" value="DPBB_RlpA-like"/>
    <property type="match status" value="1"/>
</dbReference>
<dbReference type="Pfam" id="PF03330">
    <property type="entry name" value="DPBB_1"/>
    <property type="match status" value="1"/>
</dbReference>
<accession>A0A4Y6UNG6</accession>
<evidence type="ECO:0000259" key="1">
    <source>
        <dbReference type="Pfam" id="PF03330"/>
    </source>
</evidence>
<sequence length="277" mass="29971">MLGCCFSFLAGCHKDISSQQEAHPHYQLGKGWKGKDSWFYPYEQFSYHATGIASRDKSSQTSIADDGEVWTSQEMVGSHQTLQLPSIVSVHNLQNGRIVRVKLIRRGPQTSNRIIGLSSKAADLLGMGDDAPVEITEDEVASRSIIDGLSGAPKLDVEAAPVGQVTAQDLDSKGVTVYGSNSPKVLQHTKGLGNLPLTWTQGSIESYRLYLLLGKFSTQGTAEQVALRCNGNVVREMDMGGLNWSVKSGPYGNISQADQALEQSRGCGVEGERIIVE</sequence>
<dbReference type="OrthoDB" id="9779128at2"/>
<protein>
    <recommendedName>
        <fullName evidence="1">RlpA-like protein double-psi beta-barrel domain-containing protein</fullName>
    </recommendedName>
</protein>
<dbReference type="InterPro" id="IPR036908">
    <property type="entry name" value="RlpA-like_sf"/>
</dbReference>